<feature type="region of interest" description="Disordered" evidence="1">
    <location>
        <begin position="238"/>
        <end position="257"/>
    </location>
</feature>
<evidence type="ECO:0000313" key="3">
    <source>
        <dbReference type="EMBL" id="GIM04086.1"/>
    </source>
</evidence>
<name>A0A8J4C8E8_9CHLO</name>
<accession>A0A8J4C8E8</accession>
<proteinExistence type="predicted"/>
<feature type="compositionally biased region" description="Low complexity" evidence="1">
    <location>
        <begin position="239"/>
        <end position="255"/>
    </location>
</feature>
<dbReference type="Proteomes" id="UP000747110">
    <property type="component" value="Unassembled WGS sequence"/>
</dbReference>
<dbReference type="AlphaFoldDB" id="A0A8J4C8E8"/>
<protein>
    <submittedName>
        <fullName evidence="2">Uncharacterized protein</fullName>
    </submittedName>
</protein>
<comment type="caution">
    <text evidence="2">The sequence shown here is derived from an EMBL/GenBank/DDBJ whole genome shotgun (WGS) entry which is preliminary data.</text>
</comment>
<evidence type="ECO:0000256" key="1">
    <source>
        <dbReference type="SAM" id="MobiDB-lite"/>
    </source>
</evidence>
<reference evidence="2" key="1">
    <citation type="journal article" date="2021" name="Proc. Natl. Acad. Sci. U.S.A.">
        <title>Three genomes in the algal genus Volvox reveal the fate of a haploid sex-determining region after a transition to homothallism.</title>
        <authorList>
            <person name="Yamamoto K."/>
            <person name="Hamaji T."/>
            <person name="Kawai-Toyooka H."/>
            <person name="Matsuzaki R."/>
            <person name="Takahashi F."/>
            <person name="Nishimura Y."/>
            <person name="Kawachi M."/>
            <person name="Noguchi H."/>
            <person name="Minakuchi Y."/>
            <person name="Umen J.G."/>
            <person name="Toyoda A."/>
            <person name="Nozaki H."/>
        </authorList>
    </citation>
    <scope>NUCLEOTIDE SEQUENCE</scope>
    <source>
        <strain evidence="3">NIES-3785</strain>
        <strain evidence="2">NIES-3786</strain>
    </source>
</reference>
<evidence type="ECO:0000313" key="2">
    <source>
        <dbReference type="EMBL" id="GIL76816.1"/>
    </source>
</evidence>
<gene>
    <name evidence="2" type="ORF">Vretifemale_6284</name>
    <name evidence="3" type="ORF">Vretimale_8712</name>
</gene>
<sequence>MEMHARSAGLPRWRIPAAEYVTNLAFVVLSLMSYQRLALPACKGQPHSLPADSSLLASYPCGGSAPQRLSYVFRNAHLVLWDICRLRRGDAWVTYTSWAAGFRFLSAWLLPASIHAQVVVPFVVYLLRFSVILYHLLLGPGHQPSPLSLRGLFGPFIAYDVGFAVSLLCSWPLNTRTELAYNAASVAGRAVLSHWYRDRLPGGINNTWQLVKQLLVLCITLYLSQLLTKWRWHTITTNSSSSSSSSSSSASRAQGLTGGGGTTAAGCGVGFASPMNNRKGDMVEAAEESEGLGMAALGDDDGWQGARQPEKAYSVAGKAAAATGGVVEFRPAALSPRRQQGAGVSRPDLDCAVVPEPGCGTALRMSRPAADGTDFHNGVDADLIASGEARQELPQSPVALPRYAPFIRRHTLLFKIPWAEPEQLPPGYEQRLRDLVADRGYNMAAVYVRKGCVELTMVLEERGERSRGHCVADCRELRNDSHLGVEAVVEALGLMHLAEDPAEPNVGGRTIEGAMHPVAGAHASRPLPRLSQVEVKMVGMDYEEGVLGTPGSGQELPADCLASRTTPGAAHGYSCDCGFRMSSVCSCRKRRCVRAHRWTEHPNSVIELWGPAAARSGVTW</sequence>
<keyword evidence="4" id="KW-1185">Reference proteome</keyword>
<dbReference type="EMBL" id="BNCQ01000015">
    <property type="protein sequence ID" value="GIM04086.1"/>
    <property type="molecule type" value="Genomic_DNA"/>
</dbReference>
<dbReference type="EMBL" id="BNCP01000009">
    <property type="protein sequence ID" value="GIL76816.1"/>
    <property type="molecule type" value="Genomic_DNA"/>
</dbReference>
<dbReference type="Proteomes" id="UP000722791">
    <property type="component" value="Unassembled WGS sequence"/>
</dbReference>
<evidence type="ECO:0000313" key="4">
    <source>
        <dbReference type="Proteomes" id="UP000747110"/>
    </source>
</evidence>
<organism evidence="2 4">
    <name type="scientific">Volvox reticuliferus</name>
    <dbReference type="NCBI Taxonomy" id="1737510"/>
    <lineage>
        <taxon>Eukaryota</taxon>
        <taxon>Viridiplantae</taxon>
        <taxon>Chlorophyta</taxon>
        <taxon>core chlorophytes</taxon>
        <taxon>Chlorophyceae</taxon>
        <taxon>CS clade</taxon>
        <taxon>Chlamydomonadales</taxon>
        <taxon>Volvocaceae</taxon>
        <taxon>Volvox</taxon>
    </lineage>
</organism>
<dbReference type="OrthoDB" id="549421at2759"/>